<keyword evidence="5 8" id="KW-0812">Transmembrane</keyword>
<dbReference type="AlphaFoldDB" id="A0AA85J4I9"/>
<evidence type="ECO:0000313" key="10">
    <source>
        <dbReference type="WBParaSite" id="TREG1_128270.1"/>
    </source>
</evidence>
<accession>A0AA85J4I9</accession>
<sequence>MDRIDVLCVFTSIIVGILYTTIIKAQRESSLYWSNLSDVEKEISFRTEQGLYFSYFKESLSVNNIMDVIGILSHNNLTESPKTLNIFQRMNILPEVLLRIMYRWFTHMKPIDFYEKATILLQFWTPFSLLCIIQSISNSLLETLLFAVIFLLNNHAISRIVIALPLRENFALPFWWLRMLALNMILKQTDTTRSQKVTMSCAVIVFALSTSLFCMFWHFSQFVLLIEVIFMNVLHYLGFLNDELCLGLSYGNLLALGLTCFVQAGSLFPITSPCAIILLTNILFIDEHQYSQNRKEISRISGQNLQSSIRYTGKLWGRIGFAVALYGLFSVFIPNEDASHILQFLLHKFHLSNKWDFDTALYLCSPSFRHMDLEKYQMEILNSNLIIPSYICGIVILTKQILFHLIGYHKRIRIDHLPKEPIQKSSITLYGFTALNEDNPTIRIKAWHLAYSLNFGFLAWTTLRMKYLWTPHMLLLAVIGFKQALVCCLNLFVHTCCLMYKLYHVYCDKSKGFHKKLDRSSYYYQKIMKENRKINTRMKVNQTVNIILIVLIISIAYQAVREILFQLSQLSEFYDPDTVELMEWIKSNLNNRSIFTGSMQLMAAIKCCTSRPIANHPHYENAELRRRTKQLYQIYGRKSLDEVYSILRNYSIDYFIIETSICFTKSTGCREADLIDFENNEWPDAWLLGSGDGDGNKHNNNNNINMAKIQTPYRISKEFASRLKRPKYFRRRFCTILINSASNNNNKVIGKTSTNNGLHNFRLVFHNPTFYIFQVLKKY</sequence>
<feature type="transmembrane region" description="Helical" evidence="8">
    <location>
        <begin position="197"/>
        <end position="217"/>
    </location>
</feature>
<evidence type="ECO:0000256" key="5">
    <source>
        <dbReference type="ARBA" id="ARBA00022692"/>
    </source>
</evidence>
<organism evidence="9 10">
    <name type="scientific">Trichobilharzia regenti</name>
    <name type="common">Nasal bird schistosome</name>
    <dbReference type="NCBI Taxonomy" id="157069"/>
    <lineage>
        <taxon>Eukaryota</taxon>
        <taxon>Metazoa</taxon>
        <taxon>Spiralia</taxon>
        <taxon>Lophotrochozoa</taxon>
        <taxon>Platyhelminthes</taxon>
        <taxon>Trematoda</taxon>
        <taxon>Digenea</taxon>
        <taxon>Strigeidida</taxon>
        <taxon>Schistosomatoidea</taxon>
        <taxon>Schistosomatidae</taxon>
        <taxon>Trichobilharzia</taxon>
    </lineage>
</organism>
<evidence type="ECO:0000313" key="9">
    <source>
        <dbReference type="Proteomes" id="UP000050795"/>
    </source>
</evidence>
<reference evidence="9" key="1">
    <citation type="submission" date="2022-06" db="EMBL/GenBank/DDBJ databases">
        <authorList>
            <person name="Berger JAMES D."/>
            <person name="Berger JAMES D."/>
        </authorList>
    </citation>
    <scope>NUCLEOTIDE SEQUENCE [LARGE SCALE GENOMIC DNA]</scope>
</reference>
<keyword evidence="7 8" id="KW-0472">Membrane</keyword>
<feature type="transmembrane region" description="Helical" evidence="8">
    <location>
        <begin position="473"/>
        <end position="493"/>
    </location>
</feature>
<feature type="transmembrane region" description="Helical" evidence="8">
    <location>
        <begin position="449"/>
        <end position="467"/>
    </location>
</feature>
<evidence type="ECO:0000256" key="6">
    <source>
        <dbReference type="ARBA" id="ARBA00022989"/>
    </source>
</evidence>
<evidence type="ECO:0000256" key="4">
    <source>
        <dbReference type="ARBA" id="ARBA00022679"/>
    </source>
</evidence>
<protein>
    <submittedName>
        <fullName evidence="10">Uncharacterized protein</fullName>
    </submittedName>
</protein>
<evidence type="ECO:0000256" key="8">
    <source>
        <dbReference type="SAM" id="Phobius"/>
    </source>
</evidence>
<name>A0AA85J4I9_TRIRE</name>
<evidence type="ECO:0000256" key="1">
    <source>
        <dbReference type="ARBA" id="ARBA00004141"/>
    </source>
</evidence>
<keyword evidence="3" id="KW-0328">Glycosyltransferase</keyword>
<dbReference type="PANTHER" id="PTHR31488:SF3">
    <property type="entry name" value="C-MANNOSYLTRANSFERASE DPY19L3"/>
    <property type="match status" value="1"/>
</dbReference>
<evidence type="ECO:0000256" key="7">
    <source>
        <dbReference type="ARBA" id="ARBA00023136"/>
    </source>
</evidence>
<comment type="subcellular location">
    <subcellularLocation>
        <location evidence="1">Membrane</location>
        <topology evidence="1">Multi-pass membrane protein</topology>
    </subcellularLocation>
</comment>
<feature type="transmembrane region" description="Helical" evidence="8">
    <location>
        <begin position="253"/>
        <end position="285"/>
    </location>
</feature>
<comment type="similarity">
    <text evidence="2">Belongs to the dpy-19 family.</text>
</comment>
<feature type="transmembrane region" description="Helical" evidence="8">
    <location>
        <begin position="385"/>
        <end position="406"/>
    </location>
</feature>
<feature type="transmembrane region" description="Helical" evidence="8">
    <location>
        <begin position="542"/>
        <end position="560"/>
    </location>
</feature>
<feature type="transmembrane region" description="Helical" evidence="8">
    <location>
        <begin position="315"/>
        <end position="333"/>
    </location>
</feature>
<keyword evidence="4" id="KW-0808">Transferase</keyword>
<evidence type="ECO:0000256" key="2">
    <source>
        <dbReference type="ARBA" id="ARBA00008744"/>
    </source>
</evidence>
<reference evidence="10" key="2">
    <citation type="submission" date="2023-11" db="UniProtKB">
        <authorList>
            <consortium name="WormBaseParasite"/>
        </authorList>
    </citation>
    <scope>IDENTIFICATION</scope>
</reference>
<feature type="transmembrane region" description="Helical" evidence="8">
    <location>
        <begin position="7"/>
        <end position="25"/>
    </location>
</feature>
<proteinExistence type="inferred from homology"/>
<evidence type="ECO:0000256" key="3">
    <source>
        <dbReference type="ARBA" id="ARBA00022676"/>
    </source>
</evidence>
<dbReference type="Pfam" id="PF10034">
    <property type="entry name" value="Dpy19"/>
    <property type="match status" value="1"/>
</dbReference>
<keyword evidence="6 8" id="KW-1133">Transmembrane helix</keyword>
<dbReference type="GO" id="GO:0005637">
    <property type="term" value="C:nuclear inner membrane"/>
    <property type="evidence" value="ECO:0007669"/>
    <property type="project" value="TreeGrafter"/>
</dbReference>
<dbReference type="Proteomes" id="UP000050795">
    <property type="component" value="Unassembled WGS sequence"/>
</dbReference>
<dbReference type="PANTHER" id="PTHR31488">
    <property type="entry name" value="DPY-19-LIKE 1, LIKE (H. SAPIENS)"/>
    <property type="match status" value="1"/>
</dbReference>
<dbReference type="WBParaSite" id="TREG1_128270.1">
    <property type="protein sequence ID" value="TREG1_128270.1"/>
    <property type="gene ID" value="TREG1_128270"/>
</dbReference>
<dbReference type="GO" id="GO:0000030">
    <property type="term" value="F:mannosyltransferase activity"/>
    <property type="evidence" value="ECO:0007669"/>
    <property type="project" value="TreeGrafter"/>
</dbReference>
<dbReference type="InterPro" id="IPR018732">
    <property type="entry name" value="Dpy-19/Dpy-19-like"/>
</dbReference>
<keyword evidence="9" id="KW-1185">Reference proteome</keyword>